<name>A0A2I0QRE6_9BACI</name>
<dbReference type="PANTHER" id="PTHR33154">
    <property type="entry name" value="TRANSCRIPTIONAL REGULATOR, ARSR FAMILY"/>
    <property type="match status" value="1"/>
</dbReference>
<keyword evidence="6" id="KW-1185">Reference proteome</keyword>
<sequence>MEKILSALAEPNRVRIVQILKEEPLAVGEIADKLQLRQPQVSKHLKVLHDVGIVEVIPRANRRIYKLKPEPFKELDAWIDSFRSIWEDRLDRLDDYLHELQTEEANEE</sequence>
<evidence type="ECO:0000313" key="5">
    <source>
        <dbReference type="EMBL" id="PKR76904.1"/>
    </source>
</evidence>
<reference evidence="5 6" key="1">
    <citation type="submission" date="2017-06" db="EMBL/GenBank/DDBJ databases">
        <title>the draft geome sequence of Illustriluteabacillus marina B3227.</title>
        <authorList>
            <person name="He R.-H."/>
            <person name="Du Z.-J."/>
        </authorList>
    </citation>
    <scope>NUCLEOTIDE SEQUENCE [LARGE SCALE GENOMIC DNA]</scope>
    <source>
        <strain evidence="5 6">B3227</strain>
    </source>
</reference>
<dbReference type="InterPro" id="IPR036390">
    <property type="entry name" value="WH_DNA-bd_sf"/>
</dbReference>
<dbReference type="InterPro" id="IPR036388">
    <property type="entry name" value="WH-like_DNA-bd_sf"/>
</dbReference>
<dbReference type="InterPro" id="IPR051081">
    <property type="entry name" value="HTH_MetalResp_TranReg"/>
</dbReference>
<dbReference type="SMART" id="SM00418">
    <property type="entry name" value="HTH_ARSR"/>
    <property type="match status" value="1"/>
</dbReference>
<dbReference type="GO" id="GO:0003700">
    <property type="term" value="F:DNA-binding transcription factor activity"/>
    <property type="evidence" value="ECO:0007669"/>
    <property type="project" value="InterPro"/>
</dbReference>
<keyword evidence="1" id="KW-0805">Transcription regulation</keyword>
<proteinExistence type="predicted"/>
<evidence type="ECO:0000259" key="4">
    <source>
        <dbReference type="PROSITE" id="PS50987"/>
    </source>
</evidence>
<dbReference type="AlphaFoldDB" id="A0A2I0QRE6"/>
<dbReference type="OrthoDB" id="9799175at2"/>
<keyword evidence="3" id="KW-0804">Transcription</keyword>
<evidence type="ECO:0000256" key="2">
    <source>
        <dbReference type="ARBA" id="ARBA00023125"/>
    </source>
</evidence>
<evidence type="ECO:0000256" key="3">
    <source>
        <dbReference type="ARBA" id="ARBA00023163"/>
    </source>
</evidence>
<dbReference type="RefSeq" id="WP_101332654.1">
    <property type="nucleotide sequence ID" value="NZ_PJNH01000004.1"/>
</dbReference>
<dbReference type="CDD" id="cd00090">
    <property type="entry name" value="HTH_ARSR"/>
    <property type="match status" value="1"/>
</dbReference>
<dbReference type="Pfam" id="PF01022">
    <property type="entry name" value="HTH_5"/>
    <property type="match status" value="1"/>
</dbReference>
<dbReference type="PANTHER" id="PTHR33154:SF33">
    <property type="entry name" value="TRANSCRIPTIONAL REPRESSOR SDPR"/>
    <property type="match status" value="1"/>
</dbReference>
<dbReference type="Proteomes" id="UP000243524">
    <property type="component" value="Unassembled WGS sequence"/>
</dbReference>
<protein>
    <submittedName>
        <fullName evidence="5">Transcriptional regulator</fullName>
    </submittedName>
</protein>
<keyword evidence="2" id="KW-0238">DNA-binding</keyword>
<dbReference type="PRINTS" id="PR00778">
    <property type="entry name" value="HTHARSR"/>
</dbReference>
<evidence type="ECO:0000256" key="1">
    <source>
        <dbReference type="ARBA" id="ARBA00023015"/>
    </source>
</evidence>
<organism evidence="5 6">
    <name type="scientific">Halalkalibacillus sediminis</name>
    <dbReference type="NCBI Taxonomy" id="2018042"/>
    <lineage>
        <taxon>Bacteria</taxon>
        <taxon>Bacillati</taxon>
        <taxon>Bacillota</taxon>
        <taxon>Bacilli</taxon>
        <taxon>Bacillales</taxon>
        <taxon>Bacillaceae</taxon>
        <taxon>Halalkalibacillus</taxon>
    </lineage>
</organism>
<accession>A0A2I0QRE6</accession>
<dbReference type="PROSITE" id="PS50987">
    <property type="entry name" value="HTH_ARSR_2"/>
    <property type="match status" value="1"/>
</dbReference>
<dbReference type="Gene3D" id="1.10.10.10">
    <property type="entry name" value="Winged helix-like DNA-binding domain superfamily/Winged helix DNA-binding domain"/>
    <property type="match status" value="1"/>
</dbReference>
<dbReference type="SUPFAM" id="SSF46785">
    <property type="entry name" value="Winged helix' DNA-binding domain"/>
    <property type="match status" value="1"/>
</dbReference>
<dbReference type="NCBIfam" id="NF033788">
    <property type="entry name" value="HTH_metalloreg"/>
    <property type="match status" value="1"/>
</dbReference>
<feature type="domain" description="HTH arsR-type" evidence="4">
    <location>
        <begin position="1"/>
        <end position="87"/>
    </location>
</feature>
<comment type="caution">
    <text evidence="5">The sequence shown here is derived from an EMBL/GenBank/DDBJ whole genome shotgun (WGS) entry which is preliminary data.</text>
</comment>
<dbReference type="InterPro" id="IPR001845">
    <property type="entry name" value="HTH_ArsR_DNA-bd_dom"/>
</dbReference>
<dbReference type="EMBL" id="PJNH01000004">
    <property type="protein sequence ID" value="PKR76904.1"/>
    <property type="molecule type" value="Genomic_DNA"/>
</dbReference>
<evidence type="ECO:0000313" key="6">
    <source>
        <dbReference type="Proteomes" id="UP000243524"/>
    </source>
</evidence>
<dbReference type="GO" id="GO:0003677">
    <property type="term" value="F:DNA binding"/>
    <property type="evidence" value="ECO:0007669"/>
    <property type="project" value="UniProtKB-KW"/>
</dbReference>
<dbReference type="InterPro" id="IPR011991">
    <property type="entry name" value="ArsR-like_HTH"/>
</dbReference>
<gene>
    <name evidence="5" type="ORF">CEY16_13945</name>
</gene>